<organism evidence="1 2">
    <name type="scientific">Candidatus Cerribacteria bacterium 'Amazon FNV 2010 28 9'</name>
    <dbReference type="NCBI Taxonomy" id="2081795"/>
    <lineage>
        <taxon>Bacteria</taxon>
        <taxon>Candidatus Cerribacteria</taxon>
    </lineage>
</organism>
<dbReference type="Gene3D" id="1.20.5.190">
    <property type="match status" value="1"/>
</dbReference>
<dbReference type="EMBL" id="PSRQ01000035">
    <property type="protein sequence ID" value="PWU23405.1"/>
    <property type="molecule type" value="Genomic_DNA"/>
</dbReference>
<proteinExistence type="predicted"/>
<reference evidence="1 2" key="1">
    <citation type="submission" date="2018-02" db="EMBL/GenBank/DDBJ databases">
        <title>Genomic Reconstructions from Amazon Rainforest and Pasture Soil Reveal Novel Insights into the Physiology of Candidate Phyla in Tropical Sites.</title>
        <authorList>
            <person name="Kroeger M.E."/>
            <person name="Delmont T."/>
            <person name="Eren A.M."/>
            <person name="Guo J."/>
            <person name="Meyer K.M."/>
            <person name="Khan K."/>
            <person name="Rodrigues J.L.M."/>
            <person name="Bohannan B.J.M."/>
            <person name="Tringe S."/>
            <person name="Borges C.D."/>
            <person name="Tiedje J."/>
            <person name="Tsai S.M."/>
            <person name="Nusslein K."/>
        </authorList>
    </citation>
    <scope>NUCLEOTIDE SEQUENCE [LARGE SCALE GENOMIC DNA]</scope>
    <source>
        <strain evidence="1">Amazon FNV 2010 28 9</strain>
    </source>
</reference>
<accession>A0A317JPU3</accession>
<comment type="caution">
    <text evidence="1">The sequence shown here is derived from an EMBL/GenBank/DDBJ whole genome shotgun (WGS) entry which is preliminary data.</text>
</comment>
<gene>
    <name evidence="1" type="ORF">C5B42_03170</name>
</gene>
<evidence type="ECO:0000313" key="2">
    <source>
        <dbReference type="Proteomes" id="UP000246104"/>
    </source>
</evidence>
<sequence>MTTTDHRLDELGKDVGKILEIVSTLVEDNKTMKKDISGMKEDILGMKEDIATMQEDISTMQIKLDTVISHSMENTNWNKEQDKRLDRVDHHLHLPALAA</sequence>
<evidence type="ECO:0000313" key="1">
    <source>
        <dbReference type="EMBL" id="PWU23405.1"/>
    </source>
</evidence>
<protein>
    <submittedName>
        <fullName evidence="1">Uncharacterized protein</fullName>
    </submittedName>
</protein>
<name>A0A317JPU3_9BACT</name>
<dbReference type="Proteomes" id="UP000246104">
    <property type="component" value="Unassembled WGS sequence"/>
</dbReference>
<dbReference type="AlphaFoldDB" id="A0A317JPU3"/>